<organism evidence="1 2">
    <name type="scientific">Pseudomonas chlororaphis</name>
    <dbReference type="NCBI Taxonomy" id="587753"/>
    <lineage>
        <taxon>Bacteria</taxon>
        <taxon>Pseudomonadati</taxon>
        <taxon>Pseudomonadota</taxon>
        <taxon>Gammaproteobacteria</taxon>
        <taxon>Pseudomonadales</taxon>
        <taxon>Pseudomonadaceae</taxon>
        <taxon>Pseudomonas</taxon>
    </lineage>
</organism>
<proteinExistence type="predicted"/>
<evidence type="ECO:0008006" key="3">
    <source>
        <dbReference type="Google" id="ProtNLM"/>
    </source>
</evidence>
<name>A0A0A6FE81_9PSED</name>
<comment type="caution">
    <text evidence="1">The sequence shown here is derived from an EMBL/GenBank/DDBJ whole genome shotgun (WGS) entry which is preliminary data.</text>
</comment>
<evidence type="ECO:0000313" key="1">
    <source>
        <dbReference type="EMBL" id="KHA71096.1"/>
    </source>
</evidence>
<dbReference type="PATRIC" id="fig|587753.9.peg.3158"/>
<dbReference type="NCBIfam" id="TIGR02608">
    <property type="entry name" value="delta_60_rpt"/>
    <property type="match status" value="5"/>
</dbReference>
<dbReference type="OrthoDB" id="6876366at2"/>
<accession>A0A0A6FE81</accession>
<protein>
    <recommendedName>
        <fullName evidence="3">Delta-60 repeat domain-containing protein</fullName>
    </recommendedName>
</protein>
<dbReference type="AlphaFoldDB" id="A0A0A6FE81"/>
<evidence type="ECO:0000313" key="2">
    <source>
        <dbReference type="Proteomes" id="UP000030564"/>
    </source>
</evidence>
<dbReference type="Pfam" id="PF17164">
    <property type="entry name" value="DUF5122"/>
    <property type="match status" value="3"/>
</dbReference>
<reference evidence="1 2" key="1">
    <citation type="submission" date="2014-10" db="EMBL/GenBank/DDBJ databases">
        <title>Draft genome sequence of Pseudomonas chlororaphis EA105.</title>
        <authorList>
            <person name="McCully L.M."/>
            <person name="Bitzer A.S."/>
            <person name="Spence C."/>
            <person name="Bais H."/>
            <person name="Silby M.W."/>
        </authorList>
    </citation>
    <scope>NUCLEOTIDE SEQUENCE [LARGE SCALE GENOMIC DNA]</scope>
    <source>
        <strain evidence="1 2">EA105</strain>
    </source>
</reference>
<dbReference type="Proteomes" id="UP000030564">
    <property type="component" value="Unassembled WGS sequence"/>
</dbReference>
<dbReference type="EMBL" id="JSFK01000026">
    <property type="protein sequence ID" value="KHA71096.1"/>
    <property type="molecule type" value="Genomic_DNA"/>
</dbReference>
<dbReference type="InterPro" id="IPR013431">
    <property type="entry name" value="Delta_60_rpt"/>
</dbReference>
<sequence>MDMHNLENAGKLDLEFGTDGIEIIQSKYSSIDITGIQIGADKKIYVAGTVESAFVLGRCHADGTLDTGYGDAGFVDWAYDGFHMAGAGVSSFAFRPDGKVVVQCAVLGSAGQQGAAFSRIDVNGKIDVGFGNDGHFVPDIVLSPPTSQQPPIEPNESRRNGLVQAHGQATLACPLQLLPDGKILASVSYFFDFGKSQGLLIRLEEKGHLDTSFNQIGYITVSHPDYLLNATILKSIMVQADGKYLGCGWVHDSSSPASAMFVRFDTNGKEDPKFGKNGFVTVPGKGLDLLVQFMVQQPNQRILGVCDTLGDKAFMISIEPDGTPNIQFNGGKPFDIDLEPGALTSFFGGAIQKNGRIVVAGGLGHANSQVDIVVARFINALFDGDFNEGKGWVRTHVQDGVEYATGLTLQEDGKILICAKLPNNQSALLRYHA</sequence>
<dbReference type="Gene3D" id="2.80.10.50">
    <property type="match status" value="2"/>
</dbReference>
<gene>
    <name evidence="1" type="ORF">NZ35_22490</name>
</gene>